<protein>
    <recommendedName>
        <fullName evidence="3">Carboxymuconolactone decarboxylase-like domain-containing protein</fullName>
    </recommendedName>
</protein>
<evidence type="ECO:0008006" key="3">
    <source>
        <dbReference type="Google" id="ProtNLM"/>
    </source>
</evidence>
<dbReference type="InterPro" id="IPR052999">
    <property type="entry name" value="PTS1_Protein"/>
</dbReference>
<dbReference type="SUPFAM" id="SSF69118">
    <property type="entry name" value="AhpD-like"/>
    <property type="match status" value="1"/>
</dbReference>
<organism evidence="1 2">
    <name type="scientific">Sporothrix epigloea</name>
    <dbReference type="NCBI Taxonomy" id="1892477"/>
    <lineage>
        <taxon>Eukaryota</taxon>
        <taxon>Fungi</taxon>
        <taxon>Dikarya</taxon>
        <taxon>Ascomycota</taxon>
        <taxon>Pezizomycotina</taxon>
        <taxon>Sordariomycetes</taxon>
        <taxon>Sordariomycetidae</taxon>
        <taxon>Ophiostomatales</taxon>
        <taxon>Ophiostomataceae</taxon>
        <taxon>Sporothrix</taxon>
    </lineage>
</organism>
<keyword evidence="2" id="KW-1185">Reference proteome</keyword>
<reference evidence="1 2" key="1">
    <citation type="submission" date="2024-01" db="EMBL/GenBank/DDBJ databases">
        <authorList>
            <person name="Allen C."/>
            <person name="Tagirdzhanova G."/>
        </authorList>
    </citation>
    <scope>NUCLEOTIDE SEQUENCE [LARGE SCALE GENOMIC DNA]</scope>
    <source>
        <strain evidence="1 2">CBS 119000</strain>
    </source>
</reference>
<evidence type="ECO:0000313" key="1">
    <source>
        <dbReference type="EMBL" id="CAK7274519.1"/>
    </source>
</evidence>
<dbReference type="PANTHER" id="PTHR28180:SF5">
    <property type="entry name" value="DNA POLYMERASE ALPHA SUBUNIT B"/>
    <property type="match status" value="1"/>
</dbReference>
<proteinExistence type="predicted"/>
<dbReference type="Gene3D" id="1.20.1290.10">
    <property type="entry name" value="AhpD-like"/>
    <property type="match status" value="1"/>
</dbReference>
<evidence type="ECO:0000313" key="2">
    <source>
        <dbReference type="Proteomes" id="UP001642502"/>
    </source>
</evidence>
<dbReference type="EMBL" id="CAWUON010000146">
    <property type="protein sequence ID" value="CAK7274519.1"/>
    <property type="molecule type" value="Genomic_DNA"/>
</dbReference>
<dbReference type="Proteomes" id="UP001642502">
    <property type="component" value="Unassembled WGS sequence"/>
</dbReference>
<dbReference type="PANTHER" id="PTHR28180">
    <property type="entry name" value="CONSERVED MITOCHONDRIAL PROTEIN-RELATED"/>
    <property type="match status" value="1"/>
</dbReference>
<gene>
    <name evidence="1" type="ORF">SEPCBS119000_006213</name>
</gene>
<comment type="caution">
    <text evidence="1">The sequence shown here is derived from an EMBL/GenBank/DDBJ whole genome shotgun (WGS) entry which is preliminary data.</text>
</comment>
<dbReference type="InterPro" id="IPR029032">
    <property type="entry name" value="AhpD-like"/>
</dbReference>
<accession>A0ABP0E258</accession>
<name>A0ABP0E258_9PEZI</name>
<sequence length="273" mass="30065">MLQYGTRVTAPAMPPSPVSAPAPAAATHTATAPVVVPEVPAALADLFRRTEAALKPTILGPTDQWYLVAIACIAAGPDSHAAAHLYAYLIQQPQYATSAERQALVRRLREALIKAVSLVGVCKPLGAILAISAVEQPEDRDYSETRAGWQCDDANLARAMEWYGKVYKQNSADTLSLFDAHKDFIWVSKHITYGLYLGDRQVLNDLDTEMIVFPAIMSQNLRMETWWHIRGTRRIGVSNADTKVLYDVVKDINAHFGVTLDKVPTVDEVEHDV</sequence>